<comment type="caution">
    <text evidence="1">The sequence shown here is derived from an EMBL/GenBank/DDBJ whole genome shotgun (WGS) entry which is preliminary data.</text>
</comment>
<protein>
    <submittedName>
        <fullName evidence="1">Uncharacterized protein</fullName>
    </submittedName>
</protein>
<organism evidence="1 2">
    <name type="scientific">Microseira wollei NIES-4236</name>
    <dbReference type="NCBI Taxonomy" id="2530354"/>
    <lineage>
        <taxon>Bacteria</taxon>
        <taxon>Bacillati</taxon>
        <taxon>Cyanobacteriota</taxon>
        <taxon>Cyanophyceae</taxon>
        <taxon>Oscillatoriophycideae</taxon>
        <taxon>Aerosakkonematales</taxon>
        <taxon>Aerosakkonemataceae</taxon>
        <taxon>Microseira</taxon>
    </lineage>
</organism>
<keyword evidence="2" id="KW-1185">Reference proteome</keyword>
<evidence type="ECO:0000313" key="1">
    <source>
        <dbReference type="EMBL" id="GET38001.1"/>
    </source>
</evidence>
<proteinExistence type="predicted"/>
<accession>A0AAV3X9G9</accession>
<reference evidence="1" key="1">
    <citation type="submission" date="2019-10" db="EMBL/GenBank/DDBJ databases">
        <title>Draft genome sequece of Microseira wollei NIES-4236.</title>
        <authorList>
            <person name="Yamaguchi H."/>
            <person name="Suzuki S."/>
            <person name="Kawachi M."/>
        </authorList>
    </citation>
    <scope>NUCLEOTIDE SEQUENCE</scope>
    <source>
        <strain evidence="1">NIES-4236</strain>
    </source>
</reference>
<gene>
    <name evidence="1" type="ORF">MiSe_27550</name>
</gene>
<name>A0AAV3X9G9_9CYAN</name>
<dbReference type="RefSeq" id="WP_373872792.1">
    <property type="nucleotide sequence ID" value="NZ_BLAY01000037.1"/>
</dbReference>
<dbReference type="Proteomes" id="UP001050975">
    <property type="component" value="Unassembled WGS sequence"/>
</dbReference>
<sequence>MIAWKDTYMRQSRPEEQKLYKHLLHCVQVESPPQLIERFRSLFVDGVSYPNAEILTALDEIADSKLAEQEFKYVLNRCCHILINRWQIQPQLQAAIPELVALFESRPAGMGIYSPRYRSIRRLHELLKLFTESEQYLTLRRLSHAISDRTTDGSGDGKSHLGMLIRRYPYLYEHCLLSEDSTYEHQQAIRQMQAKAQRQFEIDLSQYVTYQVRQSHQRVQNNGVSVKPWIAPVKNPTLLSDRELFSGIKQYSGKVEGSYTYRDLAQSFLTHSSHTPSFGTFKGELYSYLVSSIDPAYGKRQFNHRLYNHLQNILPHNDSQPFNEFLLLRTCSHLLNFLVVDSRQQPQHFVFIDLIANTGIHFTIGLLLKIVLICRKVKPYLEKRFSILFNHYEGCGTDAVKWLIQSLENLNVALSIHFGAVDLSYLKQLRQV</sequence>
<evidence type="ECO:0000313" key="2">
    <source>
        <dbReference type="Proteomes" id="UP001050975"/>
    </source>
</evidence>
<dbReference type="AlphaFoldDB" id="A0AAV3X9G9"/>
<dbReference type="EMBL" id="BLAY01000037">
    <property type="protein sequence ID" value="GET38001.1"/>
    <property type="molecule type" value="Genomic_DNA"/>
</dbReference>